<evidence type="ECO:0000256" key="7">
    <source>
        <dbReference type="HAMAP-Rule" id="MF_00675"/>
    </source>
</evidence>
<dbReference type="RefSeq" id="WP_156990540.1">
    <property type="nucleotide sequence ID" value="NZ_VWXL01000053.1"/>
</dbReference>
<dbReference type="GO" id="GO:0008880">
    <property type="term" value="F:glucuronate isomerase activity"/>
    <property type="evidence" value="ECO:0007669"/>
    <property type="project" value="UniProtKB-UniRule"/>
</dbReference>
<evidence type="ECO:0000256" key="1">
    <source>
        <dbReference type="ARBA" id="ARBA00001165"/>
    </source>
</evidence>
<dbReference type="GO" id="GO:0042840">
    <property type="term" value="P:D-glucuronate catabolic process"/>
    <property type="evidence" value="ECO:0007669"/>
    <property type="project" value="TreeGrafter"/>
</dbReference>
<dbReference type="OrthoDB" id="9766564at2"/>
<comment type="catalytic activity">
    <reaction evidence="7">
        <text>aldehydo-D-galacturonate = keto-D-tagaturonate</text>
        <dbReference type="Rhea" id="RHEA:27702"/>
        <dbReference type="ChEBI" id="CHEBI:12952"/>
        <dbReference type="ChEBI" id="CHEBI:17886"/>
    </reaction>
</comment>
<protein>
    <recommendedName>
        <fullName evidence="5 7">Uronate isomerase</fullName>
        <ecNumber evidence="4 7">5.3.1.12</ecNumber>
    </recommendedName>
    <alternativeName>
        <fullName evidence="7">Glucuronate isomerase</fullName>
    </alternativeName>
    <alternativeName>
        <fullName evidence="7">Uronic isomerase</fullName>
    </alternativeName>
</protein>
<comment type="similarity">
    <text evidence="3 7">Belongs to the metallo-dependent hydrolases superfamily. Uronate isomerase family.</text>
</comment>
<dbReference type="InterPro" id="IPR003766">
    <property type="entry name" value="Uronate_isomerase"/>
</dbReference>
<evidence type="ECO:0000313" key="8">
    <source>
        <dbReference type="EMBL" id="MVB11220.1"/>
    </source>
</evidence>
<name>A0A6N8I0E3_9FIRM</name>
<gene>
    <name evidence="7 8" type="primary">uxaC</name>
    <name evidence="8" type="ORF">CAFE_19280</name>
</gene>
<dbReference type="UniPathway" id="UPA00246"/>
<dbReference type="Pfam" id="PF02614">
    <property type="entry name" value="UxaC"/>
    <property type="match status" value="1"/>
</dbReference>
<dbReference type="PANTHER" id="PTHR30068">
    <property type="entry name" value="URONATE ISOMERASE"/>
    <property type="match status" value="1"/>
</dbReference>
<dbReference type="HAMAP" id="MF_00675">
    <property type="entry name" value="UxaC"/>
    <property type="match status" value="1"/>
</dbReference>
<dbReference type="GO" id="GO:0019698">
    <property type="term" value="P:D-galacturonate catabolic process"/>
    <property type="evidence" value="ECO:0007669"/>
    <property type="project" value="TreeGrafter"/>
</dbReference>
<keyword evidence="9" id="KW-1185">Reference proteome</keyword>
<dbReference type="PANTHER" id="PTHR30068:SF4">
    <property type="entry name" value="URONATE ISOMERASE"/>
    <property type="match status" value="1"/>
</dbReference>
<comment type="catalytic activity">
    <reaction evidence="1 7">
        <text>D-glucuronate = D-fructuronate</text>
        <dbReference type="Rhea" id="RHEA:13049"/>
        <dbReference type="ChEBI" id="CHEBI:58720"/>
        <dbReference type="ChEBI" id="CHEBI:59863"/>
        <dbReference type="EC" id="5.3.1.12"/>
    </reaction>
</comment>
<dbReference type="Gene3D" id="1.10.2020.10">
    <property type="entry name" value="uronate isomerase, domain 2, chain A"/>
    <property type="match status" value="1"/>
</dbReference>
<comment type="caution">
    <text evidence="8">The sequence shown here is derived from an EMBL/GenBank/DDBJ whole genome shotgun (WGS) entry which is preliminary data.</text>
</comment>
<reference evidence="8 9" key="1">
    <citation type="submission" date="2019-09" db="EMBL/GenBank/DDBJ databases">
        <title>Genome sequence of Clostridium sp. EA1.</title>
        <authorList>
            <person name="Poehlein A."/>
            <person name="Bengelsdorf F.R."/>
            <person name="Daniel R."/>
        </authorList>
    </citation>
    <scope>NUCLEOTIDE SEQUENCE [LARGE SCALE GENOMIC DNA]</scope>
    <source>
        <strain evidence="8 9">EA1</strain>
    </source>
</reference>
<accession>A0A6N8I0E3</accession>
<evidence type="ECO:0000256" key="2">
    <source>
        <dbReference type="ARBA" id="ARBA00004892"/>
    </source>
</evidence>
<keyword evidence="6 7" id="KW-0413">Isomerase</keyword>
<sequence>MKPFMDEDFLLTNDTAKALFHEFAEKMPIIDFHCHISPKEIAENRNFENISQVWLGGDHYKWRIIRSNGVDEAEITGSQSSDRVKFQRFAEALPRAIGNPMIHWTHLELKRYFGCNQFLTAESAEDIWNLCNKKLREDSLSVRGIIHQSNVKVIATTDDPADNLCWHKKLRGDPTCDFLVVPSMRPDQALRVEKPEFAAYIQKLSKAADTPIHSIDDLFSVLAARIDFFDSMGCRASDHALEYLFCRAEGAAKADTVFRKALNGESLSTEEIEAYKTELLLFLGEQYAKHDWAMQIHYNALRNNRTGLYHVLGPDTGMDCIGTAACADGLVALLDALDARCGLPKMILYSLNPNDNAMLGSVIGSFQGPGVRGKIQHGCAWWFNDSKAGMESQLTSLANLSLLGNFVGMVTDSRSFLSYTRHEYFRRILCNLIGSWVENGEYPDDKNMLESIIKGICYENAKAYFHYDV</sequence>
<evidence type="ECO:0000256" key="4">
    <source>
        <dbReference type="ARBA" id="ARBA00012546"/>
    </source>
</evidence>
<organism evidence="8 9">
    <name type="scientific">Caproicibacter fermentans</name>
    <dbReference type="NCBI Taxonomy" id="2576756"/>
    <lineage>
        <taxon>Bacteria</taxon>
        <taxon>Bacillati</taxon>
        <taxon>Bacillota</taxon>
        <taxon>Clostridia</taxon>
        <taxon>Eubacteriales</taxon>
        <taxon>Acutalibacteraceae</taxon>
        <taxon>Caproicibacter</taxon>
    </lineage>
</organism>
<dbReference type="NCBIfam" id="NF002794">
    <property type="entry name" value="PRK02925.1"/>
    <property type="match status" value="1"/>
</dbReference>
<evidence type="ECO:0000313" key="9">
    <source>
        <dbReference type="Proteomes" id="UP000469440"/>
    </source>
</evidence>
<evidence type="ECO:0000256" key="6">
    <source>
        <dbReference type="ARBA" id="ARBA00023235"/>
    </source>
</evidence>
<dbReference type="EMBL" id="VWXL01000053">
    <property type="protein sequence ID" value="MVB11220.1"/>
    <property type="molecule type" value="Genomic_DNA"/>
</dbReference>
<dbReference type="InterPro" id="IPR032466">
    <property type="entry name" value="Metal_Hydrolase"/>
</dbReference>
<evidence type="ECO:0000256" key="3">
    <source>
        <dbReference type="ARBA" id="ARBA00008397"/>
    </source>
</evidence>
<proteinExistence type="inferred from homology"/>
<dbReference type="Gene3D" id="3.20.20.140">
    <property type="entry name" value="Metal-dependent hydrolases"/>
    <property type="match status" value="1"/>
</dbReference>
<dbReference type="AlphaFoldDB" id="A0A6N8I0E3"/>
<dbReference type="EC" id="5.3.1.12" evidence="4 7"/>
<evidence type="ECO:0000256" key="5">
    <source>
        <dbReference type="ARBA" id="ARBA00020555"/>
    </source>
</evidence>
<comment type="pathway">
    <text evidence="2 7">Carbohydrate metabolism; pentose and glucuronate interconversion.</text>
</comment>
<dbReference type="Proteomes" id="UP000469440">
    <property type="component" value="Unassembled WGS sequence"/>
</dbReference>
<dbReference type="SUPFAM" id="SSF51556">
    <property type="entry name" value="Metallo-dependent hydrolases"/>
    <property type="match status" value="1"/>
</dbReference>